<organism evidence="10 11">
    <name type="scientific">Hymenobacter nivis</name>
    <dbReference type="NCBI Taxonomy" id="1850093"/>
    <lineage>
        <taxon>Bacteria</taxon>
        <taxon>Pseudomonadati</taxon>
        <taxon>Bacteroidota</taxon>
        <taxon>Cytophagia</taxon>
        <taxon>Cytophagales</taxon>
        <taxon>Hymenobacteraceae</taxon>
        <taxon>Hymenobacter</taxon>
    </lineage>
</organism>
<dbReference type="InterPro" id="IPR020617">
    <property type="entry name" value="Thiolase_C"/>
</dbReference>
<dbReference type="AlphaFoldDB" id="A0A2Z3GKX4"/>
<dbReference type="EMBL" id="CP029145">
    <property type="protein sequence ID" value="AWM33868.1"/>
    <property type="molecule type" value="Genomic_DNA"/>
</dbReference>
<evidence type="ECO:0000259" key="8">
    <source>
        <dbReference type="Pfam" id="PF00108"/>
    </source>
</evidence>
<gene>
    <name evidence="10" type="ORF">DDQ68_14365</name>
</gene>
<name>A0A2Z3GKX4_9BACT</name>
<feature type="active site" description="Proton acceptor" evidence="6">
    <location>
        <position position="355"/>
    </location>
</feature>
<keyword evidence="3 7" id="KW-0808">Transferase</keyword>
<dbReference type="PIRSF" id="PIRSF000429">
    <property type="entry name" value="Ac-CoA_Ac_transf"/>
    <property type="match status" value="1"/>
</dbReference>
<evidence type="ECO:0000256" key="7">
    <source>
        <dbReference type="RuleBase" id="RU003557"/>
    </source>
</evidence>
<evidence type="ECO:0000256" key="3">
    <source>
        <dbReference type="ARBA" id="ARBA00022679"/>
    </source>
</evidence>
<dbReference type="InterPro" id="IPR020610">
    <property type="entry name" value="Thiolase_AS"/>
</dbReference>
<evidence type="ECO:0000313" key="10">
    <source>
        <dbReference type="EMBL" id="AWM33868.1"/>
    </source>
</evidence>
<dbReference type="InterPro" id="IPR016039">
    <property type="entry name" value="Thiolase-like"/>
</dbReference>
<dbReference type="InterPro" id="IPR020613">
    <property type="entry name" value="Thiolase_CS"/>
</dbReference>
<dbReference type="GO" id="GO:0006635">
    <property type="term" value="P:fatty acid beta-oxidation"/>
    <property type="evidence" value="ECO:0007669"/>
    <property type="project" value="TreeGrafter"/>
</dbReference>
<keyword evidence="11" id="KW-1185">Reference proteome</keyword>
<reference evidence="11" key="1">
    <citation type="submission" date="2018-04" db="EMBL/GenBank/DDBJ databases">
        <title>Complete genome of Antarctic heterotrophic bacterium Hymenobacter nivis.</title>
        <authorList>
            <person name="Terashima M."/>
        </authorList>
    </citation>
    <scope>NUCLEOTIDE SEQUENCE [LARGE SCALE GENOMIC DNA]</scope>
    <source>
        <strain evidence="11">NBRC 111535</strain>
    </source>
</reference>
<dbReference type="InterPro" id="IPR020616">
    <property type="entry name" value="Thiolase_N"/>
</dbReference>
<dbReference type="InterPro" id="IPR002155">
    <property type="entry name" value="Thiolase"/>
</dbReference>
<dbReference type="FunFam" id="3.40.47.10:FF:000010">
    <property type="entry name" value="Acetyl-CoA acetyltransferase (Thiolase)"/>
    <property type="match status" value="1"/>
</dbReference>
<dbReference type="RefSeq" id="WP_109656920.1">
    <property type="nucleotide sequence ID" value="NZ_CP029145.1"/>
</dbReference>
<comment type="similarity">
    <text evidence="2 7">Belongs to the thiolase-like superfamily. Thiolase family.</text>
</comment>
<dbReference type="SUPFAM" id="SSF53901">
    <property type="entry name" value="Thiolase-like"/>
    <property type="match status" value="2"/>
</dbReference>
<dbReference type="PANTHER" id="PTHR43853:SF2">
    <property type="entry name" value="3-OXOADIPYL-COA_3-OXO-5,6-DEHYDROSUBERYL-COA THIOLASE"/>
    <property type="match status" value="1"/>
</dbReference>
<feature type="active site" description="Proton acceptor" evidence="6">
    <location>
        <position position="386"/>
    </location>
</feature>
<dbReference type="PROSITE" id="PS00098">
    <property type="entry name" value="THIOLASE_1"/>
    <property type="match status" value="1"/>
</dbReference>
<dbReference type="GO" id="GO:0005737">
    <property type="term" value="C:cytoplasm"/>
    <property type="evidence" value="ECO:0007669"/>
    <property type="project" value="UniProtKB-ARBA"/>
</dbReference>
<evidence type="ECO:0000313" key="11">
    <source>
        <dbReference type="Proteomes" id="UP000245999"/>
    </source>
</evidence>
<evidence type="ECO:0000256" key="1">
    <source>
        <dbReference type="ARBA" id="ARBA00005189"/>
    </source>
</evidence>
<evidence type="ECO:0000256" key="6">
    <source>
        <dbReference type="PIRSR" id="PIRSR000429-1"/>
    </source>
</evidence>
<evidence type="ECO:0000256" key="4">
    <source>
        <dbReference type="ARBA" id="ARBA00023315"/>
    </source>
</evidence>
<comment type="pathway">
    <text evidence="1">Lipid metabolism.</text>
</comment>
<feature type="domain" description="Thiolase N-terminal" evidence="8">
    <location>
        <begin position="5"/>
        <end position="268"/>
    </location>
</feature>
<dbReference type="PROSITE" id="PS00737">
    <property type="entry name" value="THIOLASE_2"/>
    <property type="match status" value="1"/>
</dbReference>
<dbReference type="Gene3D" id="3.40.47.10">
    <property type="match status" value="1"/>
</dbReference>
<dbReference type="KEGG" id="hnv:DDQ68_14365"/>
<keyword evidence="4 7" id="KW-0012">Acyltransferase</keyword>
<dbReference type="Pfam" id="PF00108">
    <property type="entry name" value="Thiolase_N"/>
    <property type="match status" value="1"/>
</dbReference>
<evidence type="ECO:0000256" key="2">
    <source>
        <dbReference type="ARBA" id="ARBA00010982"/>
    </source>
</evidence>
<protein>
    <recommendedName>
        <fullName evidence="5">acetyl-CoA C-acyltransferase</fullName>
        <ecNumber evidence="5">2.3.1.16</ecNumber>
    </recommendedName>
</protein>
<dbReference type="PROSITE" id="PS00099">
    <property type="entry name" value="THIOLASE_3"/>
    <property type="match status" value="1"/>
</dbReference>
<dbReference type="InterPro" id="IPR020615">
    <property type="entry name" value="Thiolase_acyl_enz_int_AS"/>
</dbReference>
<sequence length="400" mass="42671">MPSAYIVDAVRTPIGKFGGALSSVRPDDLAALVLRELLRRNPTLDKNAVEDVIMGAANQAGEDNRNVARMAALLAGLPITVPGVTVNRLCASGLQSIMDASRAIKAGEGDVYLAGGSESMTRAPFVMAKSETAYARDFTAYDTTLGSRFTNPKLNRMHFPYNMGQTAENVAKQFNISREEQDAFAFESQRKYHRAAEKGRFRKEIVPVFLPQPIGDTALFDTDEQPRISTLEKLATLKPVFQPDGGTVTAGNSTGINDGAAAVLMVSDDALKLYNLKPMARVVTSAVVGVDPAMMGLGPITAIRKVLARAGLTLADMDLIELNEAFAAQTIACIRELGMDTDKMNVNGGSIAIGHPLGSSGSRITATLLHEMQRREGARYGLAAMCVGMGQGAAVIYEKA</sequence>
<dbReference type="GO" id="GO:0003988">
    <property type="term" value="F:acetyl-CoA C-acyltransferase activity"/>
    <property type="evidence" value="ECO:0007669"/>
    <property type="project" value="UniProtKB-EC"/>
</dbReference>
<dbReference type="EC" id="2.3.1.16" evidence="5"/>
<evidence type="ECO:0000259" key="9">
    <source>
        <dbReference type="Pfam" id="PF02803"/>
    </source>
</evidence>
<dbReference type="Pfam" id="PF02803">
    <property type="entry name" value="Thiolase_C"/>
    <property type="match status" value="1"/>
</dbReference>
<dbReference type="Proteomes" id="UP000245999">
    <property type="component" value="Chromosome"/>
</dbReference>
<evidence type="ECO:0000256" key="5">
    <source>
        <dbReference type="ARBA" id="ARBA00024073"/>
    </source>
</evidence>
<dbReference type="PANTHER" id="PTHR43853">
    <property type="entry name" value="3-KETOACYL-COA THIOLASE, PEROXISOMAL"/>
    <property type="match status" value="1"/>
</dbReference>
<accession>A0A2Z3GKX4</accession>
<dbReference type="GO" id="GO:0010124">
    <property type="term" value="P:phenylacetate catabolic process"/>
    <property type="evidence" value="ECO:0007669"/>
    <property type="project" value="TreeGrafter"/>
</dbReference>
<feature type="domain" description="Thiolase C-terminal" evidence="9">
    <location>
        <begin position="276"/>
        <end position="398"/>
    </location>
</feature>
<dbReference type="InterPro" id="IPR050215">
    <property type="entry name" value="Thiolase-like_sf_Thiolase"/>
</dbReference>
<proteinExistence type="inferred from homology"/>
<feature type="active site" description="Acyl-thioester intermediate" evidence="6">
    <location>
        <position position="90"/>
    </location>
</feature>
<dbReference type="CDD" id="cd00751">
    <property type="entry name" value="thiolase"/>
    <property type="match status" value="1"/>
</dbReference>
<dbReference type="OrthoDB" id="9764892at2"/>
<dbReference type="NCBIfam" id="TIGR01930">
    <property type="entry name" value="AcCoA-C-Actrans"/>
    <property type="match status" value="1"/>
</dbReference>